<evidence type="ECO:0000256" key="2">
    <source>
        <dbReference type="ARBA" id="ARBA00022598"/>
    </source>
</evidence>
<dbReference type="GO" id="GO:0046872">
    <property type="term" value="F:metal ion binding"/>
    <property type="evidence" value="ECO:0007669"/>
    <property type="project" value="UniProtKB-KW"/>
</dbReference>
<accession>A0A347TKZ6</accession>
<dbReference type="GO" id="GO:0005524">
    <property type="term" value="F:ATP binding"/>
    <property type="evidence" value="ECO:0007669"/>
    <property type="project" value="UniProtKB-UniRule"/>
</dbReference>
<feature type="binding site" evidence="8">
    <location>
        <position position="135"/>
    </location>
    <ligand>
        <name>Mg(2+)</name>
        <dbReference type="ChEBI" id="CHEBI:18420"/>
    </ligand>
</feature>
<reference evidence="12 15" key="3">
    <citation type="submission" date="2018-08" db="EMBL/GenBank/DDBJ databases">
        <title>Complete genome of the Arcobacter marinus type strain JCM 15502.</title>
        <authorList>
            <person name="Miller W.G."/>
            <person name="Yee E."/>
            <person name="Huynh S."/>
            <person name="Parker C.T."/>
        </authorList>
    </citation>
    <scope>NUCLEOTIDE SEQUENCE [LARGE SCALE GENOMIC DNA]</scope>
    <source>
        <strain evidence="12 15">JCM 15502</strain>
    </source>
</reference>
<evidence type="ECO:0000313" key="12">
    <source>
        <dbReference type="EMBL" id="AXX87274.1"/>
    </source>
</evidence>
<feature type="binding site" evidence="8">
    <location>
        <position position="181"/>
    </location>
    <ligand>
        <name>ATP</name>
        <dbReference type="ChEBI" id="CHEBI:30616"/>
    </ligand>
</feature>
<keyword evidence="14" id="KW-1185">Reference proteome</keyword>
<dbReference type="Pfam" id="PF02540">
    <property type="entry name" value="NAD_synthase"/>
    <property type="match status" value="1"/>
</dbReference>
<dbReference type="KEGG" id="amar:AMRN_1539"/>
<comment type="caution">
    <text evidence="8">Lacks conserved residue(s) required for the propagation of feature annotation.</text>
</comment>
<dbReference type="GO" id="GO:0008795">
    <property type="term" value="F:NAD+ synthase activity"/>
    <property type="evidence" value="ECO:0007669"/>
    <property type="project" value="UniProtKB-UniRule"/>
</dbReference>
<dbReference type="RefSeq" id="WP_099310881.1">
    <property type="nucleotide sequence ID" value="NZ_CP032101.1"/>
</dbReference>
<dbReference type="GO" id="GO:0004359">
    <property type="term" value="F:glutaminase activity"/>
    <property type="evidence" value="ECO:0007669"/>
    <property type="project" value="InterPro"/>
</dbReference>
<dbReference type="Proteomes" id="UP000264693">
    <property type="component" value="Chromosome"/>
</dbReference>
<comment type="function">
    <text evidence="8">Catalyzes the ATP-dependent amidation of deamido-NAD to form NAD. Uses ammonia as a nitrogen source.</text>
</comment>
<evidence type="ECO:0000256" key="4">
    <source>
        <dbReference type="ARBA" id="ARBA00022741"/>
    </source>
</evidence>
<feature type="binding site" evidence="8">
    <location>
        <begin position="30"/>
        <end position="37"/>
    </location>
    <ligand>
        <name>ATP</name>
        <dbReference type="ChEBI" id="CHEBI:30616"/>
    </ligand>
</feature>
<evidence type="ECO:0000256" key="5">
    <source>
        <dbReference type="ARBA" id="ARBA00022840"/>
    </source>
</evidence>
<dbReference type="NCBIfam" id="TIGR00552">
    <property type="entry name" value="nadE"/>
    <property type="match status" value="1"/>
</dbReference>
<comment type="catalytic activity">
    <reaction evidence="8 10">
        <text>deamido-NAD(+) + NH4(+) + ATP = AMP + diphosphate + NAD(+) + H(+)</text>
        <dbReference type="Rhea" id="RHEA:21188"/>
        <dbReference type="ChEBI" id="CHEBI:15378"/>
        <dbReference type="ChEBI" id="CHEBI:28938"/>
        <dbReference type="ChEBI" id="CHEBI:30616"/>
        <dbReference type="ChEBI" id="CHEBI:33019"/>
        <dbReference type="ChEBI" id="CHEBI:57540"/>
        <dbReference type="ChEBI" id="CHEBI:58437"/>
        <dbReference type="ChEBI" id="CHEBI:456215"/>
        <dbReference type="EC" id="6.3.1.5"/>
    </reaction>
</comment>
<dbReference type="FunFam" id="3.40.50.620:FF:000106">
    <property type="entry name" value="Glutamine-dependent NAD(+) synthetase"/>
    <property type="match status" value="1"/>
</dbReference>
<evidence type="ECO:0000256" key="9">
    <source>
        <dbReference type="RuleBase" id="RU003811"/>
    </source>
</evidence>
<comment type="pathway">
    <text evidence="8">Cofactor biosynthesis; NAD(+) biosynthesis; NAD(+) from deamido-NAD(+) (ammonia route): step 1/1.</text>
</comment>
<dbReference type="GO" id="GO:0005737">
    <property type="term" value="C:cytoplasm"/>
    <property type="evidence" value="ECO:0007669"/>
    <property type="project" value="InterPro"/>
</dbReference>
<dbReference type="Gene3D" id="3.40.50.620">
    <property type="entry name" value="HUPs"/>
    <property type="match status" value="1"/>
</dbReference>
<evidence type="ECO:0000256" key="7">
    <source>
        <dbReference type="ARBA" id="ARBA00023027"/>
    </source>
</evidence>
<dbReference type="PANTHER" id="PTHR23090:SF9">
    <property type="entry name" value="GLUTAMINE-DEPENDENT NAD(+) SYNTHETASE"/>
    <property type="match status" value="1"/>
</dbReference>
<evidence type="ECO:0000259" key="11">
    <source>
        <dbReference type="Pfam" id="PF02540"/>
    </source>
</evidence>
<evidence type="ECO:0000256" key="6">
    <source>
        <dbReference type="ARBA" id="ARBA00022842"/>
    </source>
</evidence>
<sequence length="253" mass="28568">MINWNDIEKQLIEFLKNQLSKTGLSKVTVGLSGGLDSAVVAVLCKKAFKENIKCVLMPSQFSSKSSVEDAKKLCETFSIDYEIVDITPMINAYIDKMDNDKLRIGNYSARVRMSVLYDISSRDSSIVVGTSNKSELLLGYGTIFGDIACAINPIGEIYKSDEFEFAKYLNVIDEIINKKPSADLWENQTDEEELGYTYKQMDDALKLLVDEKKTKEEIVSLGHDDKLVDMLKYRIKANEFKGKLPIIANIKWS</sequence>
<dbReference type="EMBL" id="NXAO01000025">
    <property type="protein sequence ID" value="PHO15531.1"/>
    <property type="molecule type" value="Genomic_DNA"/>
</dbReference>
<dbReference type="InterPro" id="IPR014729">
    <property type="entry name" value="Rossmann-like_a/b/a_fold"/>
</dbReference>
<evidence type="ECO:0000256" key="8">
    <source>
        <dbReference type="HAMAP-Rule" id="MF_00193"/>
    </source>
</evidence>
<dbReference type="InterPro" id="IPR022926">
    <property type="entry name" value="NH(3)-dep_NAD(+)_synth"/>
</dbReference>
<dbReference type="HAMAP" id="MF_00193">
    <property type="entry name" value="NadE_ammonia_dep"/>
    <property type="match status" value="1"/>
</dbReference>
<evidence type="ECO:0000256" key="3">
    <source>
        <dbReference type="ARBA" id="ARBA00022723"/>
    </source>
</evidence>
<keyword evidence="7 8" id="KW-0520">NAD</keyword>
<organism evidence="12 15">
    <name type="scientific">Malaciobacter marinus</name>
    <dbReference type="NCBI Taxonomy" id="505249"/>
    <lineage>
        <taxon>Bacteria</taxon>
        <taxon>Pseudomonadati</taxon>
        <taxon>Campylobacterota</taxon>
        <taxon>Epsilonproteobacteria</taxon>
        <taxon>Campylobacterales</taxon>
        <taxon>Arcobacteraceae</taxon>
        <taxon>Malaciobacter</taxon>
    </lineage>
</organism>
<keyword evidence="6 8" id="KW-0460">Magnesium</keyword>
<feature type="binding site" evidence="8">
    <location>
        <position position="130"/>
    </location>
    <ligand>
        <name>ATP</name>
        <dbReference type="ChEBI" id="CHEBI:30616"/>
    </ligand>
</feature>
<evidence type="ECO:0000256" key="1">
    <source>
        <dbReference type="ARBA" id="ARBA00005859"/>
    </source>
</evidence>
<dbReference type="GO" id="GO:0003952">
    <property type="term" value="F:NAD+ synthase (glutamine-hydrolyzing) activity"/>
    <property type="evidence" value="ECO:0007669"/>
    <property type="project" value="InterPro"/>
</dbReference>
<keyword evidence="4 8" id="KW-0547">Nucleotide-binding</keyword>
<dbReference type="PANTHER" id="PTHR23090">
    <property type="entry name" value="NH 3 /GLUTAMINE-DEPENDENT NAD + SYNTHETASE"/>
    <property type="match status" value="1"/>
</dbReference>
<dbReference type="EMBL" id="CP032101">
    <property type="protein sequence ID" value="AXX87274.1"/>
    <property type="molecule type" value="Genomic_DNA"/>
</dbReference>
<keyword evidence="2 8" id="KW-0436">Ligase</keyword>
<dbReference type="InterPro" id="IPR003694">
    <property type="entry name" value="NAD_synthase"/>
</dbReference>
<dbReference type="EC" id="6.3.1.5" evidence="8 10"/>
<protein>
    <recommendedName>
        <fullName evidence="8 10">NH(3)-dependent NAD(+) synthetase</fullName>
        <ecNumber evidence="8 10">6.3.1.5</ecNumber>
    </recommendedName>
</protein>
<feature type="binding site" evidence="8">
    <location>
        <position position="36"/>
    </location>
    <ligand>
        <name>Mg(2+)</name>
        <dbReference type="ChEBI" id="CHEBI:18420"/>
    </ligand>
</feature>
<feature type="domain" description="NAD/GMP synthase" evidence="11">
    <location>
        <begin position="9"/>
        <end position="245"/>
    </location>
</feature>
<evidence type="ECO:0000256" key="10">
    <source>
        <dbReference type="RuleBase" id="RU003812"/>
    </source>
</evidence>
<name>A0A347TKZ6_9BACT</name>
<gene>
    <name evidence="8 12" type="primary">nadE</name>
    <name evidence="12" type="ORF">AMRN_1539</name>
    <name evidence="13" type="ORF">CPH92_06235</name>
</gene>
<evidence type="ECO:0000313" key="13">
    <source>
        <dbReference type="EMBL" id="PHO15531.1"/>
    </source>
</evidence>
<evidence type="ECO:0000313" key="14">
    <source>
        <dbReference type="Proteomes" id="UP000224740"/>
    </source>
</evidence>
<dbReference type="SUPFAM" id="SSF52402">
    <property type="entry name" value="Adenine nucleotide alpha hydrolases-like"/>
    <property type="match status" value="1"/>
</dbReference>
<dbReference type="CDD" id="cd00553">
    <property type="entry name" value="NAD_synthase"/>
    <property type="match status" value="1"/>
</dbReference>
<dbReference type="GO" id="GO:0009435">
    <property type="term" value="P:NAD+ biosynthetic process"/>
    <property type="evidence" value="ECO:0007669"/>
    <property type="project" value="UniProtKB-UniRule"/>
</dbReference>
<reference evidence="14" key="1">
    <citation type="submission" date="2017-09" db="EMBL/GenBank/DDBJ databases">
        <title>Arcobacter canalis sp. nov., a new species isolated from a water canal contaminated with urban sewage.</title>
        <authorList>
            <person name="Perez-Cataluna A."/>
            <person name="Salas-Masso N."/>
            <person name="Figueras M.J."/>
        </authorList>
    </citation>
    <scope>NUCLEOTIDE SEQUENCE [LARGE SCALE GENOMIC DNA]</scope>
    <source>
        <strain evidence="14">CECT 7727</strain>
    </source>
</reference>
<comment type="similarity">
    <text evidence="1 8 9">Belongs to the NAD synthetase family.</text>
</comment>
<dbReference type="UniPathway" id="UPA00253">
    <property type="reaction ID" value="UER00333"/>
</dbReference>
<dbReference type="AlphaFoldDB" id="A0A347TKZ6"/>
<reference evidence="13" key="2">
    <citation type="submission" date="2017-09" db="EMBL/GenBank/DDBJ databases">
        <authorList>
            <person name="Perez-Cataluna A."/>
            <person name="Figueras M.J."/>
            <person name="Salas-Masso N."/>
        </authorList>
    </citation>
    <scope>NUCLEOTIDE SEQUENCE</scope>
    <source>
        <strain evidence="13">CECT 7727</strain>
    </source>
</reference>
<evidence type="ECO:0000313" key="15">
    <source>
        <dbReference type="Proteomes" id="UP000264693"/>
    </source>
</evidence>
<feature type="binding site" evidence="8">
    <location>
        <position position="159"/>
    </location>
    <ligand>
        <name>ATP</name>
        <dbReference type="ChEBI" id="CHEBI:30616"/>
    </ligand>
</feature>
<proteinExistence type="inferred from homology"/>
<comment type="subunit">
    <text evidence="8">Homodimer.</text>
</comment>
<dbReference type="InterPro" id="IPR022310">
    <property type="entry name" value="NAD/GMP_synthase"/>
</dbReference>
<feature type="binding site" description="in other chain" evidence="8">
    <location>
        <position position="110"/>
    </location>
    <ligand>
        <name>deamido-NAD(+)</name>
        <dbReference type="ChEBI" id="CHEBI:58437"/>
        <note>ligand shared between two neighboring subunits</note>
    </ligand>
</feature>
<dbReference type="Proteomes" id="UP000224740">
    <property type="component" value="Unassembled WGS sequence"/>
</dbReference>
<keyword evidence="3 8" id="KW-0479">Metal-binding</keyword>
<dbReference type="NCBIfam" id="NF010587">
    <property type="entry name" value="PRK13980.1"/>
    <property type="match status" value="1"/>
</dbReference>
<keyword evidence="5 8" id="KW-0067">ATP-binding</keyword>